<organism evidence="3 4">
    <name type="scientific">Jatrophihabitans lederbergiae</name>
    <dbReference type="NCBI Taxonomy" id="3075547"/>
    <lineage>
        <taxon>Bacteria</taxon>
        <taxon>Bacillati</taxon>
        <taxon>Actinomycetota</taxon>
        <taxon>Actinomycetes</taxon>
        <taxon>Jatrophihabitantales</taxon>
        <taxon>Jatrophihabitantaceae</taxon>
        <taxon>Jatrophihabitans</taxon>
    </lineage>
</organism>
<gene>
    <name evidence="3" type="ORF">RM423_07545</name>
</gene>
<keyword evidence="4" id="KW-1185">Reference proteome</keyword>
<dbReference type="Proteomes" id="UP001183176">
    <property type="component" value="Unassembled WGS sequence"/>
</dbReference>
<name>A0ABU2JAD8_9ACTN</name>
<dbReference type="PANTHER" id="PTHR31616:SF10">
    <property type="entry name" value="TREHALASE"/>
    <property type="match status" value="1"/>
</dbReference>
<dbReference type="Pfam" id="PF19291">
    <property type="entry name" value="TREH_N"/>
    <property type="match status" value="1"/>
</dbReference>
<dbReference type="InterPro" id="IPR012341">
    <property type="entry name" value="6hp_glycosidase-like_sf"/>
</dbReference>
<dbReference type="EMBL" id="JAVREH010000006">
    <property type="protein sequence ID" value="MDT0261248.1"/>
    <property type="molecule type" value="Genomic_DNA"/>
</dbReference>
<sequence>MTAGISAEDQIPPQVLREYALLADGERGAVVGPRGDIVWLCAPHWDSDAVFTSLIGGPGEYTVTPTGRYVWGGYYEDGSMIWRNRWVTDYGTVECREALAFPGDPHHVVLLRRIRALERATTVTVSLQPRAGYGEHELSDLHRHGSLWTGRSGGLNLRWSGGQDARPRHGRRALHGVLYLDAGQHHDLVLELSDQPLPEHPVDADAAWRATEAAWHAAVPTLDNVLAPRNTRRSYAVLRGLTSTGGGMVAAATTSLPERAEAGRNYDYRYVWIRDQCYTGQAVAAAGPHPLLDDAVSFVGDRLLEHGDRLAPAYTTTGEAVPDQRHLDLPGYPGGYDIVGNWVNQQFQLDAFGEALLLFAAAARHDRLNTQSWRAAEAAAAAITRRWTEPDAGIWEIDNRPWTHSRLTAAAGLRAIAAAHPAAAQGSDWLALADHIVADTAAHSLHPDGYWQRSPEDPALDAALLLPGLRGAVPADDPRTIATLNAYLRELTRDGYAYRFRQDDRPLPDAEGSFLLCGFLVALSLDQQDQPLEARAWYERTRAACGPPQLFSEEYDAQQHQMRGNLPQAFVHALMIEASARLAY</sequence>
<evidence type="ECO:0000259" key="1">
    <source>
        <dbReference type="Pfam" id="PF00723"/>
    </source>
</evidence>
<dbReference type="SUPFAM" id="SSF48208">
    <property type="entry name" value="Six-hairpin glycosidases"/>
    <property type="match status" value="1"/>
</dbReference>
<evidence type="ECO:0000259" key="2">
    <source>
        <dbReference type="Pfam" id="PF19291"/>
    </source>
</evidence>
<evidence type="ECO:0000313" key="3">
    <source>
        <dbReference type="EMBL" id="MDT0261248.1"/>
    </source>
</evidence>
<dbReference type="PANTHER" id="PTHR31616">
    <property type="entry name" value="TREHALASE"/>
    <property type="match status" value="1"/>
</dbReference>
<reference evidence="4" key="1">
    <citation type="submission" date="2023-07" db="EMBL/GenBank/DDBJ databases">
        <title>30 novel species of actinomycetes from the DSMZ collection.</title>
        <authorList>
            <person name="Nouioui I."/>
        </authorList>
    </citation>
    <scope>NUCLEOTIDE SEQUENCE [LARGE SCALE GENOMIC DNA]</scope>
    <source>
        <strain evidence="4">DSM 44399</strain>
    </source>
</reference>
<accession>A0ABU2JAD8</accession>
<proteinExistence type="predicted"/>
<dbReference type="InterPro" id="IPR045582">
    <property type="entry name" value="Trehalase-like_N"/>
</dbReference>
<feature type="domain" description="Trehalase-like N-terminal" evidence="2">
    <location>
        <begin position="19"/>
        <end position="138"/>
    </location>
</feature>
<feature type="domain" description="GH15-like" evidence="1">
    <location>
        <begin position="245"/>
        <end position="579"/>
    </location>
</feature>
<evidence type="ECO:0000313" key="4">
    <source>
        <dbReference type="Proteomes" id="UP001183176"/>
    </source>
</evidence>
<dbReference type="GO" id="GO:0016787">
    <property type="term" value="F:hydrolase activity"/>
    <property type="evidence" value="ECO:0007669"/>
    <property type="project" value="UniProtKB-KW"/>
</dbReference>
<dbReference type="InterPro" id="IPR008928">
    <property type="entry name" value="6-hairpin_glycosidase_sf"/>
</dbReference>
<comment type="caution">
    <text evidence="3">The sequence shown here is derived from an EMBL/GenBank/DDBJ whole genome shotgun (WGS) entry which is preliminary data.</text>
</comment>
<keyword evidence="3" id="KW-0378">Hydrolase</keyword>
<dbReference type="RefSeq" id="WP_311422400.1">
    <property type="nucleotide sequence ID" value="NZ_JAVREH010000006.1"/>
</dbReference>
<dbReference type="Gene3D" id="1.50.10.10">
    <property type="match status" value="1"/>
</dbReference>
<dbReference type="InterPro" id="IPR011613">
    <property type="entry name" value="GH15-like"/>
</dbReference>
<dbReference type="Pfam" id="PF00723">
    <property type="entry name" value="Glyco_hydro_15"/>
    <property type="match status" value="1"/>
</dbReference>
<protein>
    <submittedName>
        <fullName evidence="3">Glycoside hydrolase family 15 protein</fullName>
    </submittedName>
</protein>